<keyword evidence="2" id="KW-0812">Transmembrane</keyword>
<dbReference type="Proteomes" id="UP000287247">
    <property type="component" value="Unassembled WGS sequence"/>
</dbReference>
<evidence type="ECO:0000256" key="1">
    <source>
        <dbReference type="SAM" id="MobiDB-lite"/>
    </source>
</evidence>
<dbReference type="EMBL" id="BDQK01000001">
    <property type="protein sequence ID" value="GBF78623.1"/>
    <property type="molecule type" value="Genomic_DNA"/>
</dbReference>
<feature type="region of interest" description="Disordered" evidence="1">
    <location>
        <begin position="1"/>
        <end position="28"/>
    </location>
</feature>
<keyword evidence="2" id="KW-1133">Transmembrane helix</keyword>
<sequence length="90" mass="9786">MSSVTTTASENTAMATKNQDNSVGFWQEDNGNNSSMRLMSFIALISAITFGGITLFKPDIKEVGIQLTYSFLVAGFAPKAVQKFAETRIK</sequence>
<evidence type="ECO:0000313" key="3">
    <source>
        <dbReference type="EMBL" id="GBF78623.1"/>
    </source>
</evidence>
<evidence type="ECO:0000256" key="2">
    <source>
        <dbReference type="SAM" id="Phobius"/>
    </source>
</evidence>
<gene>
    <name evidence="3" type="ORF">AsFPU1_0012</name>
</gene>
<dbReference type="OrthoDB" id="591177at2"/>
<reference evidence="4" key="1">
    <citation type="submission" date="2017-05" db="EMBL/GenBank/DDBJ databases">
        <title>Physiological properties and genetic analysis related to exopolysaccharide production of fresh-water unicellular cyanobacterium Aphanothece sacrum, Suizenji Nori, that has been cultured as a food source in Japan.</title>
        <authorList>
            <person name="Kanesaki Y."/>
            <person name="Yoshikawa S."/>
            <person name="Ohki K."/>
        </authorList>
    </citation>
    <scope>NUCLEOTIDE SEQUENCE [LARGE SCALE GENOMIC DNA]</scope>
    <source>
        <strain evidence="4">FPU1</strain>
    </source>
</reference>
<dbReference type="AlphaFoldDB" id="A0A401IBH5"/>
<evidence type="ECO:0000313" key="4">
    <source>
        <dbReference type="Proteomes" id="UP000287247"/>
    </source>
</evidence>
<keyword evidence="2" id="KW-0472">Membrane</keyword>
<protein>
    <submittedName>
        <fullName evidence="3">Uncharacterized protein</fullName>
    </submittedName>
</protein>
<organism evidence="3 4">
    <name type="scientific">Aphanothece sacrum FPU1</name>
    <dbReference type="NCBI Taxonomy" id="1920663"/>
    <lineage>
        <taxon>Bacteria</taxon>
        <taxon>Bacillati</taxon>
        <taxon>Cyanobacteriota</taxon>
        <taxon>Cyanophyceae</taxon>
        <taxon>Oscillatoriophycideae</taxon>
        <taxon>Chroococcales</taxon>
        <taxon>Aphanothecaceae</taxon>
        <taxon>Aphanothece</taxon>
    </lineage>
</organism>
<name>A0A401IBH5_APHSA</name>
<accession>A0A401IBH5</accession>
<proteinExistence type="predicted"/>
<comment type="caution">
    <text evidence="3">The sequence shown here is derived from an EMBL/GenBank/DDBJ whole genome shotgun (WGS) entry which is preliminary data.</text>
</comment>
<dbReference type="RefSeq" id="WP_124974041.1">
    <property type="nucleotide sequence ID" value="NZ_BDQK01000001.1"/>
</dbReference>
<keyword evidence="4" id="KW-1185">Reference proteome</keyword>
<feature type="transmembrane region" description="Helical" evidence="2">
    <location>
        <begin position="38"/>
        <end position="56"/>
    </location>
</feature>